<evidence type="ECO:0000256" key="5">
    <source>
        <dbReference type="ARBA" id="ARBA00023157"/>
    </source>
</evidence>
<dbReference type="InterPro" id="IPR001579">
    <property type="entry name" value="Glyco_hydro_18_chit_AS"/>
</dbReference>
<keyword evidence="4" id="KW-0146">Chitin degradation</keyword>
<keyword evidence="7 10" id="KW-0326">Glycosidase</keyword>
<evidence type="ECO:0000256" key="9">
    <source>
        <dbReference type="ARBA" id="ARBA00059418"/>
    </source>
</evidence>
<evidence type="ECO:0000259" key="13">
    <source>
        <dbReference type="PROSITE" id="PS51910"/>
    </source>
</evidence>
<dbReference type="EMBL" id="JBEAFC010000003">
    <property type="protein sequence ID" value="KAL1565529.1"/>
    <property type="molecule type" value="Genomic_DNA"/>
</dbReference>
<dbReference type="Gene3D" id="3.20.20.80">
    <property type="entry name" value="Glycosidases"/>
    <property type="match status" value="1"/>
</dbReference>
<dbReference type="InterPro" id="IPR017853">
    <property type="entry name" value="GH"/>
</dbReference>
<comment type="catalytic activity">
    <reaction evidence="1">
        <text>Random endo-hydrolysis of N-acetyl-beta-D-glucosaminide (1-&gt;4)-beta-linkages in chitin and chitodextrins.</text>
        <dbReference type="EC" id="3.2.1.14"/>
    </reaction>
</comment>
<feature type="signal peptide" evidence="12">
    <location>
        <begin position="1"/>
        <end position="21"/>
    </location>
</feature>
<dbReference type="AlphaFoldDB" id="A0ABD1ICF4"/>
<feature type="chain" id="PRO_5044831841" description="chitinase" evidence="12">
    <location>
        <begin position="22"/>
        <end position="313"/>
    </location>
</feature>
<dbReference type="GO" id="GO:0008843">
    <property type="term" value="F:endochitinase activity"/>
    <property type="evidence" value="ECO:0007669"/>
    <property type="project" value="UniProtKB-EC"/>
</dbReference>
<gene>
    <name evidence="14" type="ORF">AAHA92_07734</name>
</gene>
<evidence type="ECO:0000256" key="12">
    <source>
        <dbReference type="SAM" id="SignalP"/>
    </source>
</evidence>
<dbReference type="FunFam" id="3.20.20.80:FF:000015">
    <property type="entry name" value="Acidic endochitinase SE2"/>
    <property type="match status" value="1"/>
</dbReference>
<evidence type="ECO:0000256" key="8">
    <source>
        <dbReference type="ARBA" id="ARBA00023326"/>
    </source>
</evidence>
<sequence length="313" mass="33269">MGSLPLLLFLLIAAVAPFSDGCGITVYWGQNGFEGTLQAACSTNDYKYVAVAFLTTFGNGQTPVLNLAGHCDPPSGTCAIFANEIRYCQSLGIKVLLSLGGAIGNYGISSTGDAQQVAAYLWSSYLSGSAGPLGNAALDGIDFDIEYPTSTLHWDDLARAIAAYSTPERKIYLSAAPQCIIPDRNLDVAIKTGLFDYVWVQFYNNPPCDYSGGAGSLIKSWNDWSSLLPAGNQLFLGLPAAPGAAGSGYIEPEKLKSEILPVIRQSANYGGVMLWNRYYDVNNNYSPQIVGDVCPPAATAAGKFEDLVISQVL</sequence>
<reference evidence="14 15" key="1">
    <citation type="submission" date="2024-06" db="EMBL/GenBank/DDBJ databases">
        <title>A chromosome level genome sequence of Diviner's sage (Salvia divinorum).</title>
        <authorList>
            <person name="Ford S.A."/>
            <person name="Ro D.-K."/>
            <person name="Ness R.W."/>
            <person name="Phillips M.A."/>
        </authorList>
    </citation>
    <scope>NUCLEOTIDE SEQUENCE [LARGE SCALE GENOMIC DNA]</scope>
    <source>
        <strain evidence="14">SAF-2024a</strain>
        <tissue evidence="14">Leaf</tissue>
    </source>
</reference>
<dbReference type="Pfam" id="PF00704">
    <property type="entry name" value="Glyco_hydro_18"/>
    <property type="match status" value="1"/>
</dbReference>
<keyword evidence="12" id="KW-0732">Signal</keyword>
<evidence type="ECO:0000313" key="14">
    <source>
        <dbReference type="EMBL" id="KAL1565529.1"/>
    </source>
</evidence>
<feature type="domain" description="GH18" evidence="13">
    <location>
        <begin position="22"/>
        <end position="296"/>
    </location>
</feature>
<keyword evidence="15" id="KW-1185">Reference proteome</keyword>
<dbReference type="PROSITE" id="PS51910">
    <property type="entry name" value="GH18_2"/>
    <property type="match status" value="1"/>
</dbReference>
<dbReference type="InterPro" id="IPR001223">
    <property type="entry name" value="Glyco_hydro18_cat"/>
</dbReference>
<comment type="function">
    <text evidence="9">This protein functions as a defense against chitin containing fungal pathogens.</text>
</comment>
<dbReference type="PANTHER" id="PTHR45708:SF21">
    <property type="entry name" value="ACIDIC ENDOCHITINASE"/>
    <property type="match status" value="1"/>
</dbReference>
<dbReference type="InterPro" id="IPR050542">
    <property type="entry name" value="Glycosyl_Hydrlase18_Chitinase"/>
</dbReference>
<evidence type="ECO:0000256" key="2">
    <source>
        <dbReference type="ARBA" id="ARBA00012729"/>
    </source>
</evidence>
<comment type="caution">
    <text evidence="14">The sequence shown here is derived from an EMBL/GenBank/DDBJ whole genome shotgun (WGS) entry which is preliminary data.</text>
</comment>
<evidence type="ECO:0000256" key="4">
    <source>
        <dbReference type="ARBA" id="ARBA00023024"/>
    </source>
</evidence>
<dbReference type="PROSITE" id="PS01095">
    <property type="entry name" value="GH18_1"/>
    <property type="match status" value="1"/>
</dbReference>
<evidence type="ECO:0000256" key="3">
    <source>
        <dbReference type="ARBA" id="ARBA00022801"/>
    </source>
</evidence>
<dbReference type="Proteomes" id="UP001567538">
    <property type="component" value="Unassembled WGS sequence"/>
</dbReference>
<evidence type="ECO:0000256" key="11">
    <source>
        <dbReference type="RuleBase" id="RU004453"/>
    </source>
</evidence>
<keyword evidence="6" id="KW-0119">Carbohydrate metabolism</keyword>
<comment type="similarity">
    <text evidence="11">Belongs to the glycosyl hydrolase 18 family.</text>
</comment>
<evidence type="ECO:0000256" key="1">
    <source>
        <dbReference type="ARBA" id="ARBA00000822"/>
    </source>
</evidence>
<protein>
    <recommendedName>
        <fullName evidence="2">chitinase</fullName>
        <ecNumber evidence="2">3.2.1.14</ecNumber>
    </recommendedName>
</protein>
<evidence type="ECO:0000313" key="15">
    <source>
        <dbReference type="Proteomes" id="UP001567538"/>
    </source>
</evidence>
<keyword evidence="5" id="KW-1015">Disulfide bond</keyword>
<name>A0ABD1ICF4_SALDI</name>
<evidence type="ECO:0000256" key="6">
    <source>
        <dbReference type="ARBA" id="ARBA00023277"/>
    </source>
</evidence>
<dbReference type="SUPFAM" id="SSF51445">
    <property type="entry name" value="(Trans)glycosidases"/>
    <property type="match status" value="1"/>
</dbReference>
<dbReference type="EC" id="3.2.1.14" evidence="2"/>
<dbReference type="InterPro" id="IPR045321">
    <property type="entry name" value="Cts1-like"/>
</dbReference>
<evidence type="ECO:0000256" key="10">
    <source>
        <dbReference type="RuleBase" id="RU000489"/>
    </source>
</evidence>
<evidence type="ECO:0000256" key="7">
    <source>
        <dbReference type="ARBA" id="ARBA00023295"/>
    </source>
</evidence>
<organism evidence="14 15">
    <name type="scientific">Salvia divinorum</name>
    <name type="common">Maria pastora</name>
    <name type="synonym">Diviner's sage</name>
    <dbReference type="NCBI Taxonomy" id="28513"/>
    <lineage>
        <taxon>Eukaryota</taxon>
        <taxon>Viridiplantae</taxon>
        <taxon>Streptophyta</taxon>
        <taxon>Embryophyta</taxon>
        <taxon>Tracheophyta</taxon>
        <taxon>Spermatophyta</taxon>
        <taxon>Magnoliopsida</taxon>
        <taxon>eudicotyledons</taxon>
        <taxon>Gunneridae</taxon>
        <taxon>Pentapetalae</taxon>
        <taxon>asterids</taxon>
        <taxon>lamiids</taxon>
        <taxon>Lamiales</taxon>
        <taxon>Lamiaceae</taxon>
        <taxon>Nepetoideae</taxon>
        <taxon>Mentheae</taxon>
        <taxon>Salviinae</taxon>
        <taxon>Salvia</taxon>
        <taxon>Salvia subgen. Calosphace</taxon>
    </lineage>
</organism>
<keyword evidence="3 10" id="KW-0378">Hydrolase</keyword>
<dbReference type="PANTHER" id="PTHR45708">
    <property type="entry name" value="ENDOCHITINASE"/>
    <property type="match status" value="1"/>
</dbReference>
<accession>A0ABD1ICF4</accession>
<proteinExistence type="inferred from homology"/>
<dbReference type="GO" id="GO:0006032">
    <property type="term" value="P:chitin catabolic process"/>
    <property type="evidence" value="ECO:0007669"/>
    <property type="project" value="UniProtKB-KW"/>
</dbReference>
<keyword evidence="8" id="KW-0624">Polysaccharide degradation</keyword>
<dbReference type="CDD" id="cd02877">
    <property type="entry name" value="GH18_hevamine_XipI_class_III"/>
    <property type="match status" value="1"/>
</dbReference>
<dbReference type="GO" id="GO:0000272">
    <property type="term" value="P:polysaccharide catabolic process"/>
    <property type="evidence" value="ECO:0007669"/>
    <property type="project" value="UniProtKB-KW"/>
</dbReference>